<organism evidence="1">
    <name type="scientific">Anguilla anguilla</name>
    <name type="common">European freshwater eel</name>
    <name type="synonym">Muraena anguilla</name>
    <dbReference type="NCBI Taxonomy" id="7936"/>
    <lineage>
        <taxon>Eukaryota</taxon>
        <taxon>Metazoa</taxon>
        <taxon>Chordata</taxon>
        <taxon>Craniata</taxon>
        <taxon>Vertebrata</taxon>
        <taxon>Euteleostomi</taxon>
        <taxon>Actinopterygii</taxon>
        <taxon>Neopterygii</taxon>
        <taxon>Teleostei</taxon>
        <taxon>Anguilliformes</taxon>
        <taxon>Anguillidae</taxon>
        <taxon>Anguilla</taxon>
    </lineage>
</organism>
<protein>
    <submittedName>
        <fullName evidence="1">Uncharacterized protein</fullName>
    </submittedName>
</protein>
<evidence type="ECO:0000313" key="1">
    <source>
        <dbReference type="EMBL" id="JAH00964.1"/>
    </source>
</evidence>
<proteinExistence type="predicted"/>
<sequence>MKPYWCSVTDVVSNGLLMELLFLPEKMDTF</sequence>
<name>A0A0E9P8Y3_ANGAN</name>
<reference evidence="1" key="2">
    <citation type="journal article" date="2015" name="Fish Shellfish Immunol.">
        <title>Early steps in the European eel (Anguilla anguilla)-Vibrio vulnificus interaction in the gills: Role of the RtxA13 toxin.</title>
        <authorList>
            <person name="Callol A."/>
            <person name="Pajuelo D."/>
            <person name="Ebbesson L."/>
            <person name="Teles M."/>
            <person name="MacKenzie S."/>
            <person name="Amaro C."/>
        </authorList>
    </citation>
    <scope>NUCLEOTIDE SEQUENCE</scope>
</reference>
<reference evidence="1" key="1">
    <citation type="submission" date="2014-11" db="EMBL/GenBank/DDBJ databases">
        <authorList>
            <person name="Amaro Gonzalez C."/>
        </authorList>
    </citation>
    <scope>NUCLEOTIDE SEQUENCE</scope>
</reference>
<dbReference type="EMBL" id="GBXM01107613">
    <property type="protein sequence ID" value="JAH00964.1"/>
    <property type="molecule type" value="Transcribed_RNA"/>
</dbReference>
<dbReference type="AlphaFoldDB" id="A0A0E9P8Y3"/>
<accession>A0A0E9P8Y3</accession>